<reference evidence="16" key="3">
    <citation type="submission" date="2025-08" db="UniProtKB">
        <authorList>
            <consortium name="Ensembl"/>
        </authorList>
    </citation>
    <scope>IDENTIFICATION</scope>
    <source>
        <strain evidence="16">JP 163 A</strain>
    </source>
</reference>
<dbReference type="PANTHER" id="PTHR24225:SF0">
    <property type="entry name" value="N-FORMYL PEPTIDE RECEPTOR 2"/>
    <property type="match status" value="1"/>
</dbReference>
<dbReference type="InterPro" id="IPR017452">
    <property type="entry name" value="GPCR_Rhodpsn_7TM"/>
</dbReference>
<comment type="similarity">
    <text evidence="13">Belongs to the G-protein coupled receptor 1 family.</text>
</comment>
<dbReference type="Gene3D" id="1.20.1070.10">
    <property type="entry name" value="Rhodopsin 7-helix transmembrane proteins"/>
    <property type="match status" value="1"/>
</dbReference>
<reference evidence="17" key="2">
    <citation type="journal article" date="2013" name="Nat. Genet.">
        <title>The genome of the platyfish, Xiphophorus maculatus, provides insights into evolutionary adaptation and several complex traits.</title>
        <authorList>
            <person name="Schartl M."/>
            <person name="Walter R.B."/>
            <person name="Shen Y."/>
            <person name="Garcia T."/>
            <person name="Catchen J."/>
            <person name="Amores A."/>
            <person name="Braasch I."/>
            <person name="Chalopin D."/>
            <person name="Volff J.N."/>
            <person name="Lesch K.P."/>
            <person name="Bisazza A."/>
            <person name="Minx P."/>
            <person name="Hillier L."/>
            <person name="Wilson R.K."/>
            <person name="Fuerstenberg S."/>
            <person name="Boore J."/>
            <person name="Searle S."/>
            <person name="Postlethwait J.H."/>
            <person name="Warren W.C."/>
        </authorList>
    </citation>
    <scope>NUCLEOTIDE SEQUENCE [LARGE SCALE GENOMIC DNA]</scope>
    <source>
        <strain evidence="17">JP 163 A</strain>
    </source>
</reference>
<feature type="transmembrane region" description="Helical" evidence="14">
    <location>
        <begin position="336"/>
        <end position="359"/>
    </location>
</feature>
<evidence type="ECO:0000256" key="12">
    <source>
        <dbReference type="ARBA" id="ARBA00025736"/>
    </source>
</evidence>
<evidence type="ECO:0000256" key="1">
    <source>
        <dbReference type="ARBA" id="ARBA00004651"/>
    </source>
</evidence>
<dbReference type="InterPro" id="IPR000826">
    <property type="entry name" value="Formyl_rcpt-rel"/>
</dbReference>
<evidence type="ECO:0000256" key="13">
    <source>
        <dbReference type="RuleBase" id="RU000688"/>
    </source>
</evidence>
<keyword evidence="17" id="KW-1185">Reference proteome</keyword>
<proteinExistence type="inferred from homology"/>
<keyword evidence="3" id="KW-0145">Chemotaxis</keyword>
<keyword evidence="4 13" id="KW-0812">Transmembrane</keyword>
<keyword evidence="9 13" id="KW-0675">Receptor</keyword>
<dbReference type="SUPFAM" id="SSF81321">
    <property type="entry name" value="Family A G protein-coupled receptor-like"/>
    <property type="match status" value="1"/>
</dbReference>
<dbReference type="Proteomes" id="UP000002852">
    <property type="component" value="Unassembled WGS sequence"/>
</dbReference>
<keyword evidence="11 13" id="KW-0807">Transducer</keyword>
<reference evidence="16" key="4">
    <citation type="submission" date="2025-09" db="UniProtKB">
        <authorList>
            <consortium name="Ensembl"/>
        </authorList>
    </citation>
    <scope>IDENTIFICATION</scope>
    <source>
        <strain evidence="16">JP 163 A</strain>
    </source>
</reference>
<feature type="transmembrane region" description="Helical" evidence="14">
    <location>
        <begin position="262"/>
        <end position="286"/>
    </location>
</feature>
<dbReference type="GO" id="GO:0007200">
    <property type="term" value="P:phospholipase C-activating G protein-coupled receptor signaling pathway"/>
    <property type="evidence" value="ECO:0007669"/>
    <property type="project" value="TreeGrafter"/>
</dbReference>
<sequence length="405" mass="46331">MKLRSDAYRSDRALHLSTLFPTYSFLVLLKLLSNTLREREVRSYIQHRELQKGDVTVCFYIHTRKKLTMELDYIEYEDYTPINETENVLQQSKFSQASVTHVLAVVNIFISVFGLIGNAVVVWICGCKMKRTVITTWYISLALSDLFFCILLPFEVFYSLTSNWPFGQFLCKFISSALFLNMYSSVFLLVLISADRCVLVLFPVWANNHRTVHKAYGTVAVMWLLAGLLTLPSAIFRTTAVQDSYTKCQLNYSSNVSHKAVVLGRFFCGFIVPFLIIVFSCAVIGLKLRGSTIRSKRPYKIMVALILSFFFCWVPYHTFCLMEINFMEHNIEMLLVGLKVGATLAAANALISPIFYVFVGNDFKQTLKHSVMSRYEEAMAEDIHTTGFNQSRSKSMEIIETHTIS</sequence>
<protein>
    <submittedName>
        <fullName evidence="16">Chemerin chemokine-like receptor 1</fullName>
    </submittedName>
</protein>
<feature type="transmembrane region" description="Helical" evidence="14">
    <location>
        <begin position="298"/>
        <end position="316"/>
    </location>
</feature>
<keyword evidence="5 14" id="KW-1133">Transmembrane helix</keyword>
<comment type="subcellular location">
    <subcellularLocation>
        <location evidence="1">Cell membrane</location>
        <topology evidence="1">Multi-pass membrane protein</topology>
    </subcellularLocation>
</comment>
<keyword evidence="8" id="KW-1015">Disulfide bond</keyword>
<dbReference type="GO" id="GO:0004875">
    <property type="term" value="F:complement receptor activity"/>
    <property type="evidence" value="ECO:0007669"/>
    <property type="project" value="TreeGrafter"/>
</dbReference>
<evidence type="ECO:0000259" key="15">
    <source>
        <dbReference type="PROSITE" id="PS50262"/>
    </source>
</evidence>
<keyword evidence="2" id="KW-1003">Cell membrane</keyword>
<evidence type="ECO:0000256" key="8">
    <source>
        <dbReference type="ARBA" id="ARBA00023157"/>
    </source>
</evidence>
<comment type="similarity">
    <text evidence="12">Belongs to the chemokine-like receptor (CMKLR) family.</text>
</comment>
<feature type="transmembrane region" description="Helical" evidence="14">
    <location>
        <begin position="215"/>
        <end position="236"/>
    </location>
</feature>
<dbReference type="GO" id="GO:0004930">
    <property type="term" value="F:G protein-coupled receptor activity"/>
    <property type="evidence" value="ECO:0007669"/>
    <property type="project" value="UniProtKB-KW"/>
</dbReference>
<dbReference type="GO" id="GO:0005886">
    <property type="term" value="C:plasma membrane"/>
    <property type="evidence" value="ECO:0007669"/>
    <property type="project" value="UniProtKB-SubCell"/>
</dbReference>
<dbReference type="PRINTS" id="PR00526">
    <property type="entry name" value="FMETLEUPHER"/>
</dbReference>
<dbReference type="PROSITE" id="PS00237">
    <property type="entry name" value="G_PROTEIN_RECEP_F1_1"/>
    <property type="match status" value="1"/>
</dbReference>
<feature type="domain" description="G-protein coupled receptors family 1 profile" evidence="15">
    <location>
        <begin position="117"/>
        <end position="356"/>
    </location>
</feature>
<dbReference type="AlphaFoldDB" id="A0A3B5Q8A9"/>
<dbReference type="GeneTree" id="ENSGT01020000230438"/>
<feature type="transmembrane region" description="Helical" evidence="14">
    <location>
        <begin position="12"/>
        <end position="32"/>
    </location>
</feature>
<evidence type="ECO:0000256" key="14">
    <source>
        <dbReference type="SAM" id="Phobius"/>
    </source>
</evidence>
<dbReference type="GO" id="GO:0006954">
    <property type="term" value="P:inflammatory response"/>
    <property type="evidence" value="ECO:0007669"/>
    <property type="project" value="TreeGrafter"/>
</dbReference>
<reference evidence="17" key="1">
    <citation type="submission" date="2012-01" db="EMBL/GenBank/DDBJ databases">
        <authorList>
            <person name="Walter R."/>
            <person name="Schartl M."/>
            <person name="Warren W."/>
        </authorList>
    </citation>
    <scope>NUCLEOTIDE SEQUENCE [LARGE SCALE GENOMIC DNA]</scope>
    <source>
        <strain evidence="17">JP 163 A</strain>
    </source>
</reference>
<dbReference type="PRINTS" id="PR00237">
    <property type="entry name" value="GPCRRHODOPSN"/>
</dbReference>
<keyword evidence="7 14" id="KW-0472">Membrane</keyword>
<evidence type="ECO:0000313" key="16">
    <source>
        <dbReference type="Ensembl" id="ENSXMAP00000026301.1"/>
    </source>
</evidence>
<evidence type="ECO:0000256" key="4">
    <source>
        <dbReference type="ARBA" id="ARBA00022692"/>
    </source>
</evidence>
<dbReference type="Ensembl" id="ENSXMAT00000036133.1">
    <property type="protein sequence ID" value="ENSXMAP00000026301.1"/>
    <property type="gene ID" value="ENSXMAG00000027846.1"/>
</dbReference>
<evidence type="ECO:0000256" key="3">
    <source>
        <dbReference type="ARBA" id="ARBA00022500"/>
    </source>
</evidence>
<dbReference type="CDD" id="cd14974">
    <property type="entry name" value="7tmA_Anaphylatoxin_R-like"/>
    <property type="match status" value="1"/>
</dbReference>
<feature type="transmembrane region" description="Helical" evidence="14">
    <location>
        <begin position="102"/>
        <end position="125"/>
    </location>
</feature>
<evidence type="ECO:0000256" key="2">
    <source>
        <dbReference type="ARBA" id="ARBA00022475"/>
    </source>
</evidence>
<evidence type="ECO:0000256" key="5">
    <source>
        <dbReference type="ARBA" id="ARBA00022989"/>
    </source>
</evidence>
<keyword evidence="10" id="KW-0325">Glycoprotein</keyword>
<name>A0A3B5Q8A9_XIPMA</name>
<evidence type="ECO:0000256" key="9">
    <source>
        <dbReference type="ARBA" id="ARBA00023170"/>
    </source>
</evidence>
<evidence type="ECO:0000256" key="6">
    <source>
        <dbReference type="ARBA" id="ARBA00023040"/>
    </source>
</evidence>
<feature type="transmembrane region" description="Helical" evidence="14">
    <location>
        <begin position="137"/>
        <end position="161"/>
    </location>
</feature>
<evidence type="ECO:0000256" key="10">
    <source>
        <dbReference type="ARBA" id="ARBA00023180"/>
    </source>
</evidence>
<keyword evidence="6 13" id="KW-0297">G-protein coupled receptor</keyword>
<feature type="transmembrane region" description="Helical" evidence="14">
    <location>
        <begin position="173"/>
        <end position="194"/>
    </location>
</feature>
<evidence type="ECO:0000313" key="17">
    <source>
        <dbReference type="Proteomes" id="UP000002852"/>
    </source>
</evidence>
<dbReference type="GO" id="GO:0006935">
    <property type="term" value="P:chemotaxis"/>
    <property type="evidence" value="ECO:0007669"/>
    <property type="project" value="UniProtKB-KW"/>
</dbReference>
<dbReference type="FunFam" id="1.20.1070.10:FF:000034">
    <property type="entry name" value="G-protein coupled receptor 1"/>
    <property type="match status" value="1"/>
</dbReference>
<organism evidence="16 17">
    <name type="scientific">Xiphophorus maculatus</name>
    <name type="common">Southern platyfish</name>
    <name type="synonym">Platypoecilus maculatus</name>
    <dbReference type="NCBI Taxonomy" id="8083"/>
    <lineage>
        <taxon>Eukaryota</taxon>
        <taxon>Metazoa</taxon>
        <taxon>Chordata</taxon>
        <taxon>Craniata</taxon>
        <taxon>Vertebrata</taxon>
        <taxon>Euteleostomi</taxon>
        <taxon>Actinopterygii</taxon>
        <taxon>Neopterygii</taxon>
        <taxon>Teleostei</taxon>
        <taxon>Neoteleostei</taxon>
        <taxon>Acanthomorphata</taxon>
        <taxon>Ovalentaria</taxon>
        <taxon>Atherinomorphae</taxon>
        <taxon>Cyprinodontiformes</taxon>
        <taxon>Poeciliidae</taxon>
        <taxon>Poeciliinae</taxon>
        <taxon>Xiphophorus</taxon>
    </lineage>
</organism>
<dbReference type="PROSITE" id="PS50262">
    <property type="entry name" value="G_PROTEIN_RECEP_F1_2"/>
    <property type="match status" value="1"/>
</dbReference>
<evidence type="ECO:0000256" key="11">
    <source>
        <dbReference type="ARBA" id="ARBA00023224"/>
    </source>
</evidence>
<dbReference type="PANTHER" id="PTHR24225">
    <property type="entry name" value="CHEMOTACTIC RECEPTOR"/>
    <property type="match status" value="1"/>
</dbReference>
<dbReference type="InterPro" id="IPR000276">
    <property type="entry name" value="GPCR_Rhodpsn"/>
</dbReference>
<dbReference type="InParanoid" id="A0A3B5Q8A9"/>
<accession>A0A3B5Q8A9</accession>
<dbReference type="GO" id="GO:0007204">
    <property type="term" value="P:positive regulation of cytosolic calcium ion concentration"/>
    <property type="evidence" value="ECO:0007669"/>
    <property type="project" value="TreeGrafter"/>
</dbReference>
<dbReference type="OMA" id="ITSHWPF"/>
<evidence type="ECO:0000256" key="7">
    <source>
        <dbReference type="ARBA" id="ARBA00023136"/>
    </source>
</evidence>
<dbReference type="Pfam" id="PF00001">
    <property type="entry name" value="7tm_1"/>
    <property type="match status" value="1"/>
</dbReference>